<dbReference type="CDD" id="cd00024">
    <property type="entry name" value="CD_CSD"/>
    <property type="match status" value="1"/>
</dbReference>
<dbReference type="Pfam" id="PF00385">
    <property type="entry name" value="Chromo"/>
    <property type="match status" value="1"/>
</dbReference>
<dbReference type="EMBL" id="BSXT01000892">
    <property type="protein sequence ID" value="GMF35761.1"/>
    <property type="molecule type" value="Genomic_DNA"/>
</dbReference>
<evidence type="ECO:0000259" key="17">
    <source>
        <dbReference type="PROSITE" id="PS50013"/>
    </source>
</evidence>
<keyword evidence="7" id="KW-0255">Endonuclease</keyword>
<dbReference type="Gene3D" id="3.30.420.10">
    <property type="entry name" value="Ribonuclease H-like superfamily/Ribonuclease H"/>
    <property type="match status" value="2"/>
</dbReference>
<dbReference type="GO" id="GO:0003887">
    <property type="term" value="F:DNA-directed DNA polymerase activity"/>
    <property type="evidence" value="ECO:0007669"/>
    <property type="project" value="UniProtKB-KW"/>
</dbReference>
<keyword evidence="9" id="KW-0460">Magnesium</keyword>
<keyword evidence="14" id="KW-0233">DNA recombination</keyword>
<dbReference type="InterPro" id="IPR041577">
    <property type="entry name" value="RT_RNaseH_2"/>
</dbReference>
<protein>
    <submittedName>
        <fullName evidence="19">Unnamed protein product</fullName>
    </submittedName>
</protein>
<dbReference type="InterPro" id="IPR016197">
    <property type="entry name" value="Chromo-like_dom_sf"/>
</dbReference>
<evidence type="ECO:0000313" key="20">
    <source>
        <dbReference type="Proteomes" id="UP001165121"/>
    </source>
</evidence>
<dbReference type="InterPro" id="IPR021109">
    <property type="entry name" value="Peptidase_aspartic_dom_sf"/>
</dbReference>
<dbReference type="GO" id="GO:0046872">
    <property type="term" value="F:metal ion binding"/>
    <property type="evidence" value="ECO:0007669"/>
    <property type="project" value="UniProtKB-KW"/>
</dbReference>
<dbReference type="InterPro" id="IPR050951">
    <property type="entry name" value="Retrovirus_Pol_polyprotein"/>
</dbReference>
<keyword evidence="12" id="KW-0239">DNA-directed DNA polymerase</keyword>
<dbReference type="Pfam" id="PF13650">
    <property type="entry name" value="Asp_protease_2"/>
    <property type="match status" value="1"/>
</dbReference>
<dbReference type="SUPFAM" id="SSF53098">
    <property type="entry name" value="Ribonuclease H-like"/>
    <property type="match status" value="2"/>
</dbReference>
<organism evidence="19 20">
    <name type="scientific">Phytophthora fragariaefolia</name>
    <dbReference type="NCBI Taxonomy" id="1490495"/>
    <lineage>
        <taxon>Eukaryota</taxon>
        <taxon>Sar</taxon>
        <taxon>Stramenopiles</taxon>
        <taxon>Oomycota</taxon>
        <taxon>Peronosporomycetes</taxon>
        <taxon>Peronosporales</taxon>
        <taxon>Peronosporaceae</taxon>
        <taxon>Phytophthora</taxon>
    </lineage>
</organism>
<dbReference type="Pfam" id="PF24626">
    <property type="entry name" value="SH3_Tf2-1"/>
    <property type="match status" value="1"/>
</dbReference>
<evidence type="ECO:0000313" key="19">
    <source>
        <dbReference type="EMBL" id="GMF35761.1"/>
    </source>
</evidence>
<evidence type="ECO:0000256" key="2">
    <source>
        <dbReference type="ARBA" id="ARBA00022679"/>
    </source>
</evidence>
<dbReference type="SUPFAM" id="SSF56672">
    <property type="entry name" value="DNA/RNA polymerases"/>
    <property type="match status" value="1"/>
</dbReference>
<dbReference type="CDD" id="cd00303">
    <property type="entry name" value="retropepsin_like"/>
    <property type="match status" value="1"/>
</dbReference>
<accession>A0A9W6XCE3</accession>
<dbReference type="InterPro" id="IPR000953">
    <property type="entry name" value="Chromo/chromo_shadow_dom"/>
</dbReference>
<comment type="caution">
    <text evidence="19">The sequence shown here is derived from an EMBL/GenBank/DDBJ whole genome shotgun (WGS) entry which is preliminary data.</text>
</comment>
<evidence type="ECO:0000259" key="18">
    <source>
        <dbReference type="PROSITE" id="PS50175"/>
    </source>
</evidence>
<proteinExistence type="predicted"/>
<dbReference type="InterPro" id="IPR000477">
    <property type="entry name" value="RT_dom"/>
</dbReference>
<gene>
    <name evidence="19" type="ORF">Pfra01_000955300</name>
</gene>
<keyword evidence="10" id="KW-0229">DNA integration</keyword>
<dbReference type="InterPro" id="IPR036397">
    <property type="entry name" value="RNaseH_sf"/>
</dbReference>
<feature type="domain" description="Chromo" evidence="17">
    <location>
        <begin position="1709"/>
        <end position="1771"/>
    </location>
</feature>
<dbReference type="InterPro" id="IPR043128">
    <property type="entry name" value="Rev_trsase/Diguanyl_cyclase"/>
</dbReference>
<dbReference type="InterPro" id="IPR043502">
    <property type="entry name" value="DNA/RNA_pol_sf"/>
</dbReference>
<evidence type="ECO:0000256" key="9">
    <source>
        <dbReference type="ARBA" id="ARBA00022842"/>
    </source>
</evidence>
<evidence type="ECO:0000256" key="12">
    <source>
        <dbReference type="ARBA" id="ARBA00022932"/>
    </source>
</evidence>
<dbReference type="Gene3D" id="2.40.50.40">
    <property type="match status" value="1"/>
</dbReference>
<feature type="region of interest" description="Disordered" evidence="16">
    <location>
        <begin position="1222"/>
        <end position="1291"/>
    </location>
</feature>
<dbReference type="Gene3D" id="1.10.340.70">
    <property type="match status" value="1"/>
</dbReference>
<keyword evidence="11" id="KW-0695">RNA-directed DNA polymerase</keyword>
<evidence type="ECO:0000256" key="10">
    <source>
        <dbReference type="ARBA" id="ARBA00022908"/>
    </source>
</evidence>
<dbReference type="InterPro" id="IPR023780">
    <property type="entry name" value="Chromo_domain"/>
</dbReference>
<dbReference type="Proteomes" id="UP001165121">
    <property type="component" value="Unassembled WGS sequence"/>
</dbReference>
<dbReference type="Pfam" id="PF13456">
    <property type="entry name" value="RVT_3"/>
    <property type="match status" value="1"/>
</dbReference>
<evidence type="ECO:0000256" key="16">
    <source>
        <dbReference type="SAM" id="MobiDB-lite"/>
    </source>
</evidence>
<dbReference type="InterPro" id="IPR056924">
    <property type="entry name" value="SH3_Tf2-1"/>
</dbReference>
<evidence type="ECO:0000256" key="5">
    <source>
        <dbReference type="ARBA" id="ARBA00022723"/>
    </source>
</evidence>
<dbReference type="OrthoDB" id="101273at2759"/>
<feature type="region of interest" description="Disordered" evidence="16">
    <location>
        <begin position="1"/>
        <end position="33"/>
    </location>
</feature>
<evidence type="ECO:0000256" key="13">
    <source>
        <dbReference type="ARBA" id="ARBA00023125"/>
    </source>
</evidence>
<dbReference type="GO" id="GO:0003964">
    <property type="term" value="F:RNA-directed DNA polymerase activity"/>
    <property type="evidence" value="ECO:0007669"/>
    <property type="project" value="UniProtKB-KW"/>
</dbReference>
<dbReference type="GO" id="GO:0006310">
    <property type="term" value="P:DNA recombination"/>
    <property type="evidence" value="ECO:0007669"/>
    <property type="project" value="UniProtKB-KW"/>
</dbReference>
<dbReference type="FunFam" id="1.10.340.70:FF:000001">
    <property type="entry name" value="Retrovirus-related Pol polyprotein from transposon gypsy-like Protein"/>
    <property type="match status" value="1"/>
</dbReference>
<dbReference type="PANTHER" id="PTHR37984:SF5">
    <property type="entry name" value="PROTEIN NYNRIN-LIKE"/>
    <property type="match status" value="1"/>
</dbReference>
<keyword evidence="8" id="KW-0378">Hydrolase</keyword>
<feature type="domain" description="Peptidase A2" evidence="18">
    <location>
        <begin position="208"/>
        <end position="223"/>
    </location>
</feature>
<dbReference type="GO" id="GO:0003677">
    <property type="term" value="F:DNA binding"/>
    <property type="evidence" value="ECO:0007669"/>
    <property type="project" value="UniProtKB-KW"/>
</dbReference>
<dbReference type="Pfam" id="PF17919">
    <property type="entry name" value="RT_RNaseH_2"/>
    <property type="match status" value="1"/>
</dbReference>
<dbReference type="InterPro" id="IPR012337">
    <property type="entry name" value="RNaseH-like_sf"/>
</dbReference>
<keyword evidence="13" id="KW-0238">DNA-binding</keyword>
<dbReference type="SUPFAM" id="SSF50630">
    <property type="entry name" value="Acid proteases"/>
    <property type="match status" value="1"/>
</dbReference>
<keyword evidence="4" id="KW-0540">Nuclease</keyword>
<dbReference type="CDD" id="cd01647">
    <property type="entry name" value="RT_LTR"/>
    <property type="match status" value="1"/>
</dbReference>
<evidence type="ECO:0000256" key="3">
    <source>
        <dbReference type="ARBA" id="ARBA00022695"/>
    </source>
</evidence>
<evidence type="ECO:0000256" key="11">
    <source>
        <dbReference type="ARBA" id="ARBA00022918"/>
    </source>
</evidence>
<evidence type="ECO:0000256" key="6">
    <source>
        <dbReference type="ARBA" id="ARBA00022750"/>
    </source>
</evidence>
<dbReference type="PROSITE" id="PS50175">
    <property type="entry name" value="ASP_PROT_RETROV"/>
    <property type="match status" value="1"/>
</dbReference>
<evidence type="ECO:0000256" key="4">
    <source>
        <dbReference type="ARBA" id="ARBA00022722"/>
    </source>
</evidence>
<name>A0A9W6XCE3_9STRA</name>
<evidence type="ECO:0000256" key="7">
    <source>
        <dbReference type="ARBA" id="ARBA00022759"/>
    </source>
</evidence>
<dbReference type="SMART" id="SM00298">
    <property type="entry name" value="CHROMO"/>
    <property type="match status" value="1"/>
</dbReference>
<keyword evidence="15" id="KW-0511">Multifunctional enzyme</keyword>
<keyword evidence="1" id="KW-0645">Protease</keyword>
<feature type="region of interest" description="Disordered" evidence="16">
    <location>
        <begin position="473"/>
        <end position="493"/>
    </location>
</feature>
<dbReference type="Gene3D" id="2.40.70.10">
    <property type="entry name" value="Acid Proteases"/>
    <property type="match status" value="1"/>
</dbReference>
<keyword evidence="20" id="KW-1185">Reference proteome</keyword>
<keyword evidence="5" id="KW-0479">Metal-binding</keyword>
<dbReference type="SUPFAM" id="SSF54160">
    <property type="entry name" value="Chromo domain-like"/>
    <property type="match status" value="1"/>
</dbReference>
<dbReference type="InterPro" id="IPR041588">
    <property type="entry name" value="Integrase_H2C2"/>
</dbReference>
<dbReference type="Gene3D" id="3.30.70.270">
    <property type="match status" value="2"/>
</dbReference>
<dbReference type="PROSITE" id="PS50013">
    <property type="entry name" value="CHROMO_2"/>
    <property type="match status" value="1"/>
</dbReference>
<reference evidence="19" key="1">
    <citation type="submission" date="2023-04" db="EMBL/GenBank/DDBJ databases">
        <title>Phytophthora fragariaefolia NBRC 109709.</title>
        <authorList>
            <person name="Ichikawa N."/>
            <person name="Sato H."/>
            <person name="Tonouchi N."/>
        </authorList>
    </citation>
    <scope>NUCLEOTIDE SEQUENCE</scope>
    <source>
        <strain evidence="19">NBRC 109709</strain>
    </source>
</reference>
<dbReference type="InterPro" id="IPR001995">
    <property type="entry name" value="Peptidase_A2_cat"/>
</dbReference>
<dbReference type="Gene3D" id="3.10.10.10">
    <property type="entry name" value="HIV Type 1 Reverse Transcriptase, subunit A, domain 1"/>
    <property type="match status" value="1"/>
</dbReference>
<dbReference type="GO" id="GO:0004190">
    <property type="term" value="F:aspartic-type endopeptidase activity"/>
    <property type="evidence" value="ECO:0007669"/>
    <property type="project" value="UniProtKB-KW"/>
</dbReference>
<sequence length="1778" mass="200549">MLNAEPRQSGRTAGLKTAAVAETSPTEGSVAPSATKALTDVVVSMDRVRHAGVLTTPPTTVSSVPSLQRRFKLGSPPTETGLVPIGLPQLASPPVDADCAYAFVGDSKGLKTQRREELNEVNTTEIEKWRNRSFGGGESDERETEEWNSVGLEGLVSSVTQKTWHDYQPENVIKLLSGERLGWWSAQIFDKRVRMRALVQGAVNDARTRILLDTGANVSVISERFAKQLRLREVRDHGRCMEIQGFTKGTMATTKRALVKVTLGWDQVYEYELWVMDHGAGVDVVLGTDFMIPVGVRLDLFHATARLPDEVEIPLIKTQRMADTREEGPHVPDGPTEILTIPGHESREYRPMRQPPTNETHELWVRRTKGLIPKVVEFRRGRPRRVQVTNISDRLVTCPVHLPLMLWVPRGDLPRTEGYVRLGSDMYNEWRVLAYSRSRDSDLYEAEGEIYKRWLAAQPSAVERVPYTTPTKILRRRSDSSEGSMSNRPDQAECAAATTEPSMEMVAEVVHQEEACPKLTAHSNKVSEGSGLLKAGLIAFSDSPCASPIVIVLKKNGVGIRLCIDYNMVNSFTAISKYAMPLVDDLLTDMEHYLWYCSLDAASGFWTVMMTQRARKISAFVCALGHFERLRMPFGLKNAPTIYQRMIDSALWGFVQPRGGWSAFAERVRMADAAVAAVGGSPTDVAIHGRTRFEADRESSDIPDSLSAVVNDPRGDMFVSGEADQSSLVPVFGRRSFVDDICFGGESFDSCLETLDRLLSRFEECRISVSSTKSMFVQPTVDFLSHAVLREGLRADAKKLKALVPEDEERSLYQVREEDFDPGGDLSTAKRSFTALQTKVFDAPILKHFDGAKEVHVMLFANEWALSTTLIQEHHGVMHPVRFCSRVLKDNEVNYHPAEKEVLVLLLLLKTCYTQLAGRTINAYTRFSTLGWINTSKTLFGRSTQFAVMLSPWHLVVHRVTEDDSAFAQLLHSTITNFVGLDKALQRVAPPSKRTPMVRMDPELLCARLQNDHRGFVLSFDGSAKTPKHGGYGSCAWILWRLPDWKIEIAASAYLESTTVNQAEYMGMNEGLRAAQAYGATDLVVVGDSRLAIQQSLEVIACLKESLLTQLNIHRELVARVQSVRYLHVTREYNASADSLAGEMLVAKEAETTLTEESKGKLEQLNRIHEVIYGESSREVTQISTLRALSEDMTAQHDNFFDFALKPRFITAITRQQTQAAKKRVRFADTHDEDSEALPMEPEPPDRPNDATTESSHVENGEISPGVTERPPKAEDVDPLEVQEERRRRVGRAQDEELRWANLKSVLKGESSRLGYKAAREAWKMADRFVLSEDGLLYFLGENRRWGKDRMSETILRLVVPTTMVQEVLQSCHDSLEGGHQGIVRTFHRVKADYYWIGLYADVDRHVRSCPDCSSSKSRPQLRGYSPGNILAERPLQIVSMDFVTPLPKSRRGNTALLLFQCAFTGFLMAKAMSDTSALCVAQAFEECVLHGDDAISVASDFELPATSERPTRTSVKTVMQSVRVYAEVPLQQDWDEIVERLVFAINNSQDTTRKETPFYLVHGWDAQSTLKAMASSLKRRFGKQSDALAWRREVNRQQEIALKMAKEVWLYMERVKPDLTKKLAHRWHGPFRVKGKVEEYAYELELPDRSGYRFYHVVHVSRLKAVKEFGDRPKVRLTRELTDEARLAFDEELLPEDSWESDSLAGEYEVESILDDRRPMETSPRRSVREFLVKWVGYDEPTWEPMTNLSCGGLLYDYLREKRSSERFQMVQVADEN</sequence>
<dbReference type="GO" id="GO:0004523">
    <property type="term" value="F:RNA-DNA hybrid ribonuclease activity"/>
    <property type="evidence" value="ECO:0007669"/>
    <property type="project" value="InterPro"/>
</dbReference>
<keyword evidence="2" id="KW-0808">Transferase</keyword>
<dbReference type="InterPro" id="IPR002156">
    <property type="entry name" value="RNaseH_domain"/>
</dbReference>
<evidence type="ECO:0000256" key="1">
    <source>
        <dbReference type="ARBA" id="ARBA00022670"/>
    </source>
</evidence>
<dbReference type="Pfam" id="PF00078">
    <property type="entry name" value="RVT_1"/>
    <property type="match status" value="1"/>
</dbReference>
<dbReference type="Pfam" id="PF17921">
    <property type="entry name" value="Integrase_H2C2"/>
    <property type="match status" value="1"/>
</dbReference>
<keyword evidence="6" id="KW-0064">Aspartyl protease</keyword>
<evidence type="ECO:0000256" key="15">
    <source>
        <dbReference type="ARBA" id="ARBA00023268"/>
    </source>
</evidence>
<keyword evidence="3" id="KW-0548">Nucleotidyltransferase</keyword>
<dbReference type="GO" id="GO:0006508">
    <property type="term" value="P:proteolysis"/>
    <property type="evidence" value="ECO:0007669"/>
    <property type="project" value="UniProtKB-KW"/>
</dbReference>
<dbReference type="GO" id="GO:0015074">
    <property type="term" value="P:DNA integration"/>
    <property type="evidence" value="ECO:0007669"/>
    <property type="project" value="UniProtKB-KW"/>
</dbReference>
<dbReference type="PANTHER" id="PTHR37984">
    <property type="entry name" value="PROTEIN CBG26694"/>
    <property type="match status" value="1"/>
</dbReference>
<evidence type="ECO:0000256" key="8">
    <source>
        <dbReference type="ARBA" id="ARBA00022801"/>
    </source>
</evidence>
<evidence type="ECO:0000256" key="14">
    <source>
        <dbReference type="ARBA" id="ARBA00023172"/>
    </source>
</evidence>